<protein>
    <submittedName>
        <fullName evidence="1">Uncharacterized protein</fullName>
    </submittedName>
</protein>
<dbReference type="Proteomes" id="UP000053259">
    <property type="component" value="Unassembled WGS sequence"/>
</dbReference>
<reference evidence="1 2" key="1">
    <citation type="submission" date="2015-01" db="EMBL/GenBank/DDBJ databases">
        <title>The Genome Sequence of Ochroconis gallopava CBS43764.</title>
        <authorList>
            <consortium name="The Broad Institute Genomics Platform"/>
            <person name="Cuomo C."/>
            <person name="de Hoog S."/>
            <person name="Gorbushina A."/>
            <person name="Stielow B."/>
            <person name="Teixiera M."/>
            <person name="Abouelleil A."/>
            <person name="Chapman S.B."/>
            <person name="Priest M."/>
            <person name="Young S.K."/>
            <person name="Wortman J."/>
            <person name="Nusbaum C."/>
            <person name="Birren B."/>
        </authorList>
    </citation>
    <scope>NUCLEOTIDE SEQUENCE [LARGE SCALE GENOMIC DNA]</scope>
    <source>
        <strain evidence="1 2">CBS 43764</strain>
    </source>
</reference>
<dbReference type="AlphaFoldDB" id="A0A0D2A1V5"/>
<organism evidence="1 2">
    <name type="scientific">Verruconis gallopava</name>
    <dbReference type="NCBI Taxonomy" id="253628"/>
    <lineage>
        <taxon>Eukaryota</taxon>
        <taxon>Fungi</taxon>
        <taxon>Dikarya</taxon>
        <taxon>Ascomycota</taxon>
        <taxon>Pezizomycotina</taxon>
        <taxon>Dothideomycetes</taxon>
        <taxon>Pleosporomycetidae</taxon>
        <taxon>Venturiales</taxon>
        <taxon>Sympoventuriaceae</taxon>
        <taxon>Verruconis</taxon>
    </lineage>
</organism>
<keyword evidence="2" id="KW-1185">Reference proteome</keyword>
<gene>
    <name evidence="1" type="ORF">PV09_07722</name>
</gene>
<dbReference type="EMBL" id="KN847560">
    <property type="protein sequence ID" value="KIW00738.1"/>
    <property type="molecule type" value="Genomic_DNA"/>
</dbReference>
<dbReference type="HOGENOM" id="CLU_088654_0_0_1"/>
<evidence type="ECO:0000313" key="1">
    <source>
        <dbReference type="EMBL" id="KIW00738.1"/>
    </source>
</evidence>
<dbReference type="GeneID" id="27315695"/>
<dbReference type="InParanoid" id="A0A0D2A1V5"/>
<dbReference type="RefSeq" id="XP_016210607.1">
    <property type="nucleotide sequence ID" value="XM_016361528.1"/>
</dbReference>
<accession>A0A0D2A1V5</accession>
<proteinExistence type="predicted"/>
<name>A0A0D2A1V5_9PEZI</name>
<sequence length="167" mass="18302">MYDIGQATTFDGLPADISSNAPEGILWLKSFWTSLDSLDTSASPPLTAVVSPVCQFRVNGSEPRDLNHIQESFSQRSQFLSEFGHTKYPVKVIDVDLGNGKRLLSVQSTSVSVIKADPDQTELRVAESTVIELETYEGKLLATNVVSYLDPMPVLAKMQEVTTIPQP</sequence>
<dbReference type="VEuPathDB" id="FungiDB:PV09_07722"/>
<evidence type="ECO:0000313" key="2">
    <source>
        <dbReference type="Proteomes" id="UP000053259"/>
    </source>
</evidence>